<dbReference type="GO" id="GO:0048194">
    <property type="term" value="P:Golgi vesicle budding"/>
    <property type="evidence" value="ECO:0007669"/>
    <property type="project" value="TreeGrafter"/>
</dbReference>
<keyword evidence="6" id="KW-1185">Reference proteome</keyword>
<dbReference type="Proteomes" id="UP000199225">
    <property type="component" value="Unassembled WGS sequence"/>
</dbReference>
<dbReference type="PANTHER" id="PTHR12704:SF2">
    <property type="entry name" value="GOLGI PHOSPHOPROTEIN 3 HOMOLOG SAURON"/>
    <property type="match status" value="1"/>
</dbReference>
<keyword evidence="3" id="KW-0446">Lipid-binding</keyword>
<dbReference type="GO" id="GO:0007030">
    <property type="term" value="P:Golgi organization"/>
    <property type="evidence" value="ECO:0007669"/>
    <property type="project" value="TreeGrafter"/>
</dbReference>
<dbReference type="InterPro" id="IPR038261">
    <property type="entry name" value="GPP34-like_sf"/>
</dbReference>
<keyword evidence="2" id="KW-0333">Golgi apparatus</keyword>
<dbReference type="Pfam" id="PF05719">
    <property type="entry name" value="GPP34"/>
    <property type="match status" value="1"/>
</dbReference>
<gene>
    <name evidence="5" type="ORF">SAMN04490247_1691</name>
</gene>
<dbReference type="GO" id="GO:0070273">
    <property type="term" value="F:phosphatidylinositol-4-phosphate binding"/>
    <property type="evidence" value="ECO:0007669"/>
    <property type="project" value="InterPro"/>
</dbReference>
<comment type="subcellular location">
    <subcellularLocation>
        <location evidence="1">Golgi apparatus membrane</location>
        <topology evidence="1">Peripheral membrane protein</topology>
        <orientation evidence="1">Cytoplasmic side</orientation>
    </subcellularLocation>
</comment>
<evidence type="ECO:0000256" key="4">
    <source>
        <dbReference type="ARBA" id="ARBA00023136"/>
    </source>
</evidence>
<accession>A0A1G8T410</accession>
<evidence type="ECO:0000256" key="2">
    <source>
        <dbReference type="ARBA" id="ARBA00023034"/>
    </source>
</evidence>
<evidence type="ECO:0000313" key="6">
    <source>
        <dbReference type="Proteomes" id="UP000199225"/>
    </source>
</evidence>
<evidence type="ECO:0000256" key="3">
    <source>
        <dbReference type="ARBA" id="ARBA00023121"/>
    </source>
</evidence>
<reference evidence="6" key="1">
    <citation type="submission" date="2016-10" db="EMBL/GenBank/DDBJ databases">
        <authorList>
            <person name="Varghese N."/>
            <person name="Submissions S."/>
        </authorList>
    </citation>
    <scope>NUCLEOTIDE SEQUENCE [LARGE SCALE GENOMIC DNA]</scope>
    <source>
        <strain evidence="6">DSM 4771</strain>
    </source>
</reference>
<dbReference type="AlphaFoldDB" id="A0A1G8T410"/>
<dbReference type="Gene3D" id="1.10.3630.10">
    <property type="entry name" value="yeast vps74-n-term truncation variant domain like"/>
    <property type="match status" value="1"/>
</dbReference>
<keyword evidence="4" id="KW-0472">Membrane</keyword>
<dbReference type="RefSeq" id="WP_093193430.1">
    <property type="nucleotide sequence ID" value="NZ_FNEV01000004.1"/>
</dbReference>
<sequence length="225" mass="25171">MFTIAEELLLLALHDKKGTVVARANSSLDFGLAGAFIGELALRERVKADGKKLVVTDTTPVDDPYLNEIFEEIKNFGKELKIKGWVEKFGYRMKKKKKGMMTRLAERGVLEEKEKEILFVFKRKKYPSKDASYEQEIRTKLNEAFESTEPPEPRTLILLSLIDACDLVKQVFPKEEAKQKKKQIRKWAKRNPYGKAVNQAIQATNASVFAAVGAAAAASATSGSS</sequence>
<evidence type="ECO:0000313" key="5">
    <source>
        <dbReference type="EMBL" id="SDJ36213.1"/>
    </source>
</evidence>
<dbReference type="OrthoDB" id="2418046at2"/>
<dbReference type="PANTHER" id="PTHR12704">
    <property type="entry name" value="TRANS-GOLGI PROTEIN GMX33"/>
    <property type="match status" value="1"/>
</dbReference>
<evidence type="ECO:0000256" key="1">
    <source>
        <dbReference type="ARBA" id="ARBA00004255"/>
    </source>
</evidence>
<dbReference type="EMBL" id="FNEV01000004">
    <property type="protein sequence ID" value="SDJ36213.1"/>
    <property type="molecule type" value="Genomic_DNA"/>
</dbReference>
<dbReference type="GO" id="GO:0012505">
    <property type="term" value="C:endomembrane system"/>
    <property type="evidence" value="ECO:0007669"/>
    <property type="project" value="UniProtKB-ARBA"/>
</dbReference>
<dbReference type="GO" id="GO:0005829">
    <property type="term" value="C:cytosol"/>
    <property type="evidence" value="ECO:0007669"/>
    <property type="project" value="TreeGrafter"/>
</dbReference>
<name>A0A1G8T410_9BACI</name>
<proteinExistence type="predicted"/>
<dbReference type="GO" id="GO:0006890">
    <property type="term" value="P:retrograde vesicle-mediated transport, Golgi to endoplasmic reticulum"/>
    <property type="evidence" value="ECO:0007669"/>
    <property type="project" value="TreeGrafter"/>
</dbReference>
<dbReference type="STRING" id="86666.SAMN04490247_1691"/>
<organism evidence="5 6">
    <name type="scientific">Salimicrobium halophilum</name>
    <dbReference type="NCBI Taxonomy" id="86666"/>
    <lineage>
        <taxon>Bacteria</taxon>
        <taxon>Bacillati</taxon>
        <taxon>Bacillota</taxon>
        <taxon>Bacilli</taxon>
        <taxon>Bacillales</taxon>
        <taxon>Bacillaceae</taxon>
        <taxon>Salimicrobium</taxon>
    </lineage>
</organism>
<protein>
    <submittedName>
        <fullName evidence="5">Golgi phosphoprotein 3 (GPP34)</fullName>
    </submittedName>
</protein>
<dbReference type="InterPro" id="IPR008628">
    <property type="entry name" value="GPP34-like"/>
</dbReference>
<dbReference type="GO" id="GO:0043001">
    <property type="term" value="P:Golgi to plasma membrane protein transport"/>
    <property type="evidence" value="ECO:0007669"/>
    <property type="project" value="TreeGrafter"/>
</dbReference>